<dbReference type="InterPro" id="IPR034457">
    <property type="entry name" value="Organic_radical-activating"/>
</dbReference>
<evidence type="ECO:0000313" key="13">
    <source>
        <dbReference type="EMBL" id="MBP1919786.1"/>
    </source>
</evidence>
<dbReference type="NCBIfam" id="TIGR02491">
    <property type="entry name" value="NrdG"/>
    <property type="match status" value="1"/>
</dbReference>
<dbReference type="Proteomes" id="UP001519271">
    <property type="component" value="Unassembled WGS sequence"/>
</dbReference>
<comment type="catalytic activity">
    <reaction evidence="11">
        <text>glycyl-[protein] + reduced [flavodoxin] + S-adenosyl-L-methionine = glycin-2-yl radical-[protein] + semiquinone [flavodoxin] + 5'-deoxyadenosine + L-methionine + H(+)</text>
        <dbReference type="Rhea" id="RHEA:61976"/>
        <dbReference type="Rhea" id="RHEA-COMP:10622"/>
        <dbReference type="Rhea" id="RHEA-COMP:14480"/>
        <dbReference type="Rhea" id="RHEA-COMP:15993"/>
        <dbReference type="Rhea" id="RHEA-COMP:15994"/>
        <dbReference type="ChEBI" id="CHEBI:15378"/>
        <dbReference type="ChEBI" id="CHEBI:17319"/>
        <dbReference type="ChEBI" id="CHEBI:29947"/>
        <dbReference type="ChEBI" id="CHEBI:32722"/>
        <dbReference type="ChEBI" id="CHEBI:57618"/>
        <dbReference type="ChEBI" id="CHEBI:57844"/>
        <dbReference type="ChEBI" id="CHEBI:59789"/>
        <dbReference type="ChEBI" id="CHEBI:140311"/>
    </reaction>
</comment>
<reference evidence="13 14" key="1">
    <citation type="submission" date="2021-03" db="EMBL/GenBank/DDBJ databases">
        <title>Genomic Encyclopedia of Type Strains, Phase IV (KMG-IV): sequencing the most valuable type-strain genomes for metagenomic binning, comparative biology and taxonomic classification.</title>
        <authorList>
            <person name="Goeker M."/>
        </authorList>
    </citation>
    <scope>NUCLEOTIDE SEQUENCE [LARGE SCALE GENOMIC DNA]</scope>
    <source>
        <strain evidence="13 14">DSM 6139</strain>
    </source>
</reference>
<organism evidence="13 14">
    <name type="scientific">Youngiibacter multivorans</name>
    <dbReference type="NCBI Taxonomy" id="937251"/>
    <lineage>
        <taxon>Bacteria</taxon>
        <taxon>Bacillati</taxon>
        <taxon>Bacillota</taxon>
        <taxon>Clostridia</taxon>
        <taxon>Eubacteriales</taxon>
        <taxon>Clostridiaceae</taxon>
        <taxon>Youngiibacter</taxon>
    </lineage>
</organism>
<comment type="caution">
    <text evidence="13">The sequence shown here is derived from an EMBL/GenBank/DDBJ whole genome shotgun (WGS) entry which is preliminary data.</text>
</comment>
<evidence type="ECO:0000256" key="3">
    <source>
        <dbReference type="ARBA" id="ARBA00009777"/>
    </source>
</evidence>
<dbReference type="PROSITE" id="PS01087">
    <property type="entry name" value="RADICAL_ACTIVATING"/>
    <property type="match status" value="1"/>
</dbReference>
<dbReference type="InterPro" id="IPR058240">
    <property type="entry name" value="rSAM_sf"/>
</dbReference>
<evidence type="ECO:0000313" key="14">
    <source>
        <dbReference type="Proteomes" id="UP001519271"/>
    </source>
</evidence>
<dbReference type="PIRSF" id="PIRSF000368">
    <property type="entry name" value="NrdG"/>
    <property type="match status" value="1"/>
</dbReference>
<evidence type="ECO:0000256" key="8">
    <source>
        <dbReference type="ARBA" id="ARBA00023002"/>
    </source>
</evidence>
<evidence type="ECO:0000256" key="10">
    <source>
        <dbReference type="ARBA" id="ARBA00023014"/>
    </source>
</evidence>
<evidence type="ECO:0000256" key="2">
    <source>
        <dbReference type="ARBA" id="ARBA00003852"/>
    </source>
</evidence>
<sequence>MEIKIAGIEPESIVDGPGLRYVIFSQGCTHNCPGCHNPETHSFNGGTVDETSRIVDEILENPLLSGVTFSGGDPFAQPEPFIDIALRLKGKGLGVWCYTGFTIEELLEKGTEEQKKLLFLVDTLVDGRFILSRRTLAIPFVGSSNQRVLNLSRMDIMNAGSDELAGKAV</sequence>
<comment type="function">
    <text evidence="2 12">Activation of anaerobic ribonucleoside-triphosphate reductase under anaerobic conditions by generation of an organic free radical, using S-adenosylmethionine and reduced flavodoxin as cosubstrates to produce 5'-deoxy-adenosine.</text>
</comment>
<evidence type="ECO:0000256" key="11">
    <source>
        <dbReference type="ARBA" id="ARBA00047365"/>
    </source>
</evidence>
<keyword evidence="14" id="KW-1185">Reference proteome</keyword>
<dbReference type="PANTHER" id="PTHR30352">
    <property type="entry name" value="PYRUVATE FORMATE-LYASE-ACTIVATING ENZYME"/>
    <property type="match status" value="1"/>
</dbReference>
<dbReference type="InterPro" id="IPR013785">
    <property type="entry name" value="Aldolase_TIM"/>
</dbReference>
<dbReference type="SFLD" id="SFLDG01063">
    <property type="entry name" value="activating_enzymes__group_1"/>
    <property type="match status" value="1"/>
</dbReference>
<evidence type="ECO:0000256" key="9">
    <source>
        <dbReference type="ARBA" id="ARBA00023004"/>
    </source>
</evidence>
<keyword evidence="5" id="KW-0004">4Fe-4S</keyword>
<evidence type="ECO:0000256" key="4">
    <source>
        <dbReference type="ARBA" id="ARBA00014281"/>
    </source>
</evidence>
<proteinExistence type="inferred from homology"/>
<dbReference type="CDD" id="cd01335">
    <property type="entry name" value="Radical_SAM"/>
    <property type="match status" value="1"/>
</dbReference>
<keyword evidence="9" id="KW-0408">Iron</keyword>
<keyword evidence="7" id="KW-0479">Metal-binding</keyword>
<dbReference type="GO" id="GO:0043365">
    <property type="term" value="F:[formate-C-acetyltransferase]-activating enzyme activity"/>
    <property type="evidence" value="ECO:0007669"/>
    <property type="project" value="UniProtKB-EC"/>
</dbReference>
<dbReference type="Pfam" id="PF13353">
    <property type="entry name" value="Fer4_12"/>
    <property type="match status" value="1"/>
</dbReference>
<dbReference type="InterPro" id="IPR001989">
    <property type="entry name" value="Radical_activat_CS"/>
</dbReference>
<comment type="similarity">
    <text evidence="3 12">Belongs to the organic radical-activating enzymes family.</text>
</comment>
<dbReference type="SFLD" id="SFLDG01066">
    <property type="entry name" value="organic_radical-activating_enz"/>
    <property type="match status" value="1"/>
</dbReference>
<dbReference type="EC" id="1.97.1.-" evidence="12"/>
<keyword evidence="8 12" id="KW-0560">Oxidoreductase</keyword>
<accession>A0ABS4G5F6</accession>
<keyword evidence="6" id="KW-0949">S-adenosyl-L-methionine</keyword>
<dbReference type="RefSeq" id="WP_209459977.1">
    <property type="nucleotide sequence ID" value="NZ_JAGGKC010000019.1"/>
</dbReference>
<evidence type="ECO:0000256" key="5">
    <source>
        <dbReference type="ARBA" id="ARBA00022485"/>
    </source>
</evidence>
<dbReference type="SFLD" id="SFLDF00299">
    <property type="entry name" value="anaerobic_ribonucleoside-triph"/>
    <property type="match status" value="1"/>
</dbReference>
<evidence type="ECO:0000256" key="6">
    <source>
        <dbReference type="ARBA" id="ARBA00022691"/>
    </source>
</evidence>
<dbReference type="SUPFAM" id="SSF102114">
    <property type="entry name" value="Radical SAM enzymes"/>
    <property type="match status" value="1"/>
</dbReference>
<name>A0ABS4G5F6_9CLOT</name>
<dbReference type="EMBL" id="JAGGKC010000019">
    <property type="protein sequence ID" value="MBP1919786.1"/>
    <property type="molecule type" value="Genomic_DNA"/>
</dbReference>
<evidence type="ECO:0000256" key="7">
    <source>
        <dbReference type="ARBA" id="ARBA00022723"/>
    </source>
</evidence>
<evidence type="ECO:0000256" key="1">
    <source>
        <dbReference type="ARBA" id="ARBA00001966"/>
    </source>
</evidence>
<dbReference type="InterPro" id="IPR012837">
    <property type="entry name" value="NrdG"/>
</dbReference>
<evidence type="ECO:0000256" key="12">
    <source>
        <dbReference type="PIRNR" id="PIRNR000368"/>
    </source>
</evidence>
<protein>
    <recommendedName>
        <fullName evidence="4 12">Anaerobic ribonucleoside-triphosphate reductase-activating protein</fullName>
        <ecNumber evidence="12">1.97.1.-</ecNumber>
    </recommendedName>
</protein>
<dbReference type="InterPro" id="IPR007197">
    <property type="entry name" value="rSAM"/>
</dbReference>
<dbReference type="SFLD" id="SFLDS00029">
    <property type="entry name" value="Radical_SAM"/>
    <property type="match status" value="1"/>
</dbReference>
<gene>
    <name evidence="13" type="ORF">J2Z34_002282</name>
</gene>
<comment type="cofactor">
    <cofactor evidence="1">
        <name>[4Fe-4S] cluster</name>
        <dbReference type="ChEBI" id="CHEBI:49883"/>
    </cofactor>
</comment>
<keyword evidence="10" id="KW-0411">Iron-sulfur</keyword>
<dbReference type="Gene3D" id="3.20.20.70">
    <property type="entry name" value="Aldolase class I"/>
    <property type="match status" value="1"/>
</dbReference>
<dbReference type="PANTHER" id="PTHR30352:SF2">
    <property type="entry name" value="ANAEROBIC RIBONUCLEOSIDE-TRIPHOSPHATE REDUCTASE-ACTIVATING PROTEIN"/>
    <property type="match status" value="1"/>
</dbReference>